<dbReference type="EMBL" id="VDMD01000026">
    <property type="protein sequence ID" value="TRM59770.1"/>
    <property type="molecule type" value="Genomic_DNA"/>
</dbReference>
<feature type="compositionally biased region" description="Basic and acidic residues" evidence="1">
    <location>
        <begin position="8"/>
        <end position="26"/>
    </location>
</feature>
<evidence type="ECO:0000313" key="4">
    <source>
        <dbReference type="Proteomes" id="UP000320762"/>
    </source>
</evidence>
<feature type="region of interest" description="Disordered" evidence="1">
    <location>
        <begin position="1"/>
        <end position="26"/>
    </location>
</feature>
<proteinExistence type="predicted"/>
<feature type="transmembrane region" description="Helical" evidence="2">
    <location>
        <begin position="74"/>
        <end position="93"/>
    </location>
</feature>
<reference evidence="3 4" key="1">
    <citation type="journal article" date="2019" name="New Phytol.">
        <title>Comparative genomics reveals unique wood-decay strategies and fruiting body development in the Schizophyllaceae.</title>
        <authorList>
            <person name="Almasi E."/>
            <person name="Sahu N."/>
            <person name="Krizsan K."/>
            <person name="Balint B."/>
            <person name="Kovacs G.M."/>
            <person name="Kiss B."/>
            <person name="Cseklye J."/>
            <person name="Drula E."/>
            <person name="Henrissat B."/>
            <person name="Nagy I."/>
            <person name="Chovatia M."/>
            <person name="Adam C."/>
            <person name="LaButti K."/>
            <person name="Lipzen A."/>
            <person name="Riley R."/>
            <person name="Grigoriev I.V."/>
            <person name="Nagy L.G."/>
        </authorList>
    </citation>
    <scope>NUCLEOTIDE SEQUENCE [LARGE SCALE GENOMIC DNA]</scope>
    <source>
        <strain evidence="3 4">NL-1724</strain>
    </source>
</reference>
<feature type="region of interest" description="Disordered" evidence="1">
    <location>
        <begin position="101"/>
        <end position="122"/>
    </location>
</feature>
<feature type="compositionally biased region" description="Pro residues" evidence="1">
    <location>
        <begin position="293"/>
        <end position="311"/>
    </location>
</feature>
<accession>A0A550C4S3</accession>
<name>A0A550C4S3_9AGAR</name>
<evidence type="ECO:0000313" key="3">
    <source>
        <dbReference type="EMBL" id="TRM59770.1"/>
    </source>
</evidence>
<dbReference type="Proteomes" id="UP000320762">
    <property type="component" value="Unassembled WGS sequence"/>
</dbReference>
<dbReference type="AlphaFoldDB" id="A0A550C4S3"/>
<keyword evidence="2" id="KW-0812">Transmembrane</keyword>
<feature type="region of interest" description="Disordered" evidence="1">
    <location>
        <begin position="283"/>
        <end position="333"/>
    </location>
</feature>
<organism evidence="3 4">
    <name type="scientific">Schizophyllum amplum</name>
    <dbReference type="NCBI Taxonomy" id="97359"/>
    <lineage>
        <taxon>Eukaryota</taxon>
        <taxon>Fungi</taxon>
        <taxon>Dikarya</taxon>
        <taxon>Basidiomycota</taxon>
        <taxon>Agaricomycotina</taxon>
        <taxon>Agaricomycetes</taxon>
        <taxon>Agaricomycetidae</taxon>
        <taxon>Agaricales</taxon>
        <taxon>Schizophyllaceae</taxon>
        <taxon>Schizophyllum</taxon>
    </lineage>
</organism>
<comment type="caution">
    <text evidence="3">The sequence shown here is derived from an EMBL/GenBank/DDBJ whole genome shotgun (WGS) entry which is preliminary data.</text>
</comment>
<evidence type="ECO:0000256" key="2">
    <source>
        <dbReference type="SAM" id="Phobius"/>
    </source>
</evidence>
<sequence length="452" mass="48925">MPSRGHCVRGDRDQRGHRRGDYGRRGVSVEDVTADAGITVGEDITVGDDIADCVTFAFGALGVTVVSVRRHLRLALAATFAFAFALAATFAFLPSSRSHRTSTLQTPTSARPTHSPITPNTQRRSPRLFICVLDLTGHSHIRPATSSRFVRTALSTSSGLSRPLRRACLVRFVGPQVRPSACRTSSRLRFRSPGWGFVVEGLRRVVEGLRHIVAGREARCALSAEVARRSARAGVGRRGRASVDEVTRWLAWSRVGRRGRALAGKVARWRIVPGSLTTPPPLYMCAVASSPSNTPPQSPSRTPPPPPPPSPQLAAARPRPHQHAVTLTSKPSPLAARHHYRRGHCRGAFVPSSVVLAVGGMSLWSRARRLASVVLDVGGRGARVVLCEGLVVYFTRGLSCEFYMRESCGYDSEARDLAGESYGYDGSLMLSFPVLHRASFSVRARSPGVSFA</sequence>
<evidence type="ECO:0000256" key="1">
    <source>
        <dbReference type="SAM" id="MobiDB-lite"/>
    </source>
</evidence>
<keyword evidence="2" id="KW-1133">Transmembrane helix</keyword>
<protein>
    <submittedName>
        <fullName evidence="3">Uncharacterized protein</fullName>
    </submittedName>
</protein>
<keyword evidence="4" id="KW-1185">Reference proteome</keyword>
<keyword evidence="2" id="KW-0472">Membrane</keyword>
<gene>
    <name evidence="3" type="ORF">BD626DRAFT_539223</name>
</gene>